<name>A0AAD5M8H8_PARTN</name>
<evidence type="ECO:0000313" key="1">
    <source>
        <dbReference type="EMBL" id="KAJ1354045.1"/>
    </source>
</evidence>
<protein>
    <submittedName>
        <fullName evidence="1">Uncharacterized protein</fullName>
    </submittedName>
</protein>
<dbReference type="Proteomes" id="UP001196413">
    <property type="component" value="Unassembled WGS sequence"/>
</dbReference>
<organism evidence="1 2">
    <name type="scientific">Parelaphostrongylus tenuis</name>
    <name type="common">Meningeal worm</name>
    <dbReference type="NCBI Taxonomy" id="148309"/>
    <lineage>
        <taxon>Eukaryota</taxon>
        <taxon>Metazoa</taxon>
        <taxon>Ecdysozoa</taxon>
        <taxon>Nematoda</taxon>
        <taxon>Chromadorea</taxon>
        <taxon>Rhabditida</taxon>
        <taxon>Rhabditina</taxon>
        <taxon>Rhabditomorpha</taxon>
        <taxon>Strongyloidea</taxon>
        <taxon>Metastrongylidae</taxon>
        <taxon>Parelaphostrongylus</taxon>
    </lineage>
</organism>
<comment type="caution">
    <text evidence="1">The sequence shown here is derived from an EMBL/GenBank/DDBJ whole genome shotgun (WGS) entry which is preliminary data.</text>
</comment>
<reference evidence="1" key="1">
    <citation type="submission" date="2021-06" db="EMBL/GenBank/DDBJ databases">
        <title>Parelaphostrongylus tenuis whole genome reference sequence.</title>
        <authorList>
            <person name="Garwood T.J."/>
            <person name="Larsen P.A."/>
            <person name="Fountain-Jones N.M."/>
            <person name="Garbe J.R."/>
            <person name="Macchietto M.G."/>
            <person name="Kania S.A."/>
            <person name="Gerhold R.W."/>
            <person name="Richards J.E."/>
            <person name="Wolf T.M."/>
        </authorList>
    </citation>
    <scope>NUCLEOTIDE SEQUENCE</scope>
    <source>
        <strain evidence="1">MNPRO001-30</strain>
        <tissue evidence="1">Meninges</tissue>
    </source>
</reference>
<dbReference type="AlphaFoldDB" id="A0AAD5M8H8"/>
<evidence type="ECO:0000313" key="2">
    <source>
        <dbReference type="Proteomes" id="UP001196413"/>
    </source>
</evidence>
<proteinExistence type="predicted"/>
<sequence>MYEKAFIPMIVTAPPEVALTTASIMAFAPFENFTNSKTPGGPFHTTVFARPITLANNYELLVLRPIHMAQKVKFMRNIDPKIRTELEK</sequence>
<dbReference type="EMBL" id="JAHQIW010001919">
    <property type="protein sequence ID" value="KAJ1354045.1"/>
    <property type="molecule type" value="Genomic_DNA"/>
</dbReference>
<gene>
    <name evidence="1" type="ORF">KIN20_010848</name>
</gene>
<keyword evidence="2" id="KW-1185">Reference proteome</keyword>
<accession>A0AAD5M8H8</accession>